<reference evidence="8 9" key="1">
    <citation type="journal article" date="2009" name="Science">
        <title>Green evolution and dynamic adaptations revealed by genomes of the marine picoeukaryotes Micromonas.</title>
        <authorList>
            <person name="Worden A.Z."/>
            <person name="Lee J.H."/>
            <person name="Mock T."/>
            <person name="Rouze P."/>
            <person name="Simmons M.P."/>
            <person name="Aerts A.L."/>
            <person name="Allen A.E."/>
            <person name="Cuvelier M.L."/>
            <person name="Derelle E."/>
            <person name="Everett M.V."/>
            <person name="Foulon E."/>
            <person name="Grimwood J."/>
            <person name="Gundlach H."/>
            <person name="Henrissat B."/>
            <person name="Napoli C."/>
            <person name="McDonald S.M."/>
            <person name="Parker M.S."/>
            <person name="Rombauts S."/>
            <person name="Salamov A."/>
            <person name="Von Dassow P."/>
            <person name="Badger J.H."/>
            <person name="Coutinho P.M."/>
            <person name="Demir E."/>
            <person name="Dubchak I."/>
            <person name="Gentemann C."/>
            <person name="Eikrem W."/>
            <person name="Gready J.E."/>
            <person name="John U."/>
            <person name="Lanier W."/>
            <person name="Lindquist E.A."/>
            <person name="Lucas S."/>
            <person name="Mayer K.F."/>
            <person name="Moreau H."/>
            <person name="Not F."/>
            <person name="Otillar R."/>
            <person name="Panaud O."/>
            <person name="Pangilinan J."/>
            <person name="Paulsen I."/>
            <person name="Piegu B."/>
            <person name="Poliakov A."/>
            <person name="Robbens S."/>
            <person name="Schmutz J."/>
            <person name="Toulza E."/>
            <person name="Wyss T."/>
            <person name="Zelensky A."/>
            <person name="Zhou K."/>
            <person name="Armbrust E.V."/>
            <person name="Bhattacharya D."/>
            <person name="Goodenough U.W."/>
            <person name="Van de Peer Y."/>
            <person name="Grigoriev I.V."/>
        </authorList>
    </citation>
    <scope>NUCLEOTIDE SEQUENCE [LARGE SCALE GENOMIC DNA]</scope>
    <source>
        <strain evidence="8 9">CCMP1545</strain>
    </source>
</reference>
<organism evidence="9">
    <name type="scientific">Micromonas pusilla (strain CCMP1545)</name>
    <name type="common">Picoplanktonic green alga</name>
    <dbReference type="NCBI Taxonomy" id="564608"/>
    <lineage>
        <taxon>Eukaryota</taxon>
        <taxon>Viridiplantae</taxon>
        <taxon>Chlorophyta</taxon>
        <taxon>Mamiellophyceae</taxon>
        <taxon>Mamiellales</taxon>
        <taxon>Mamiellaceae</taxon>
        <taxon>Micromonas</taxon>
    </lineage>
</organism>
<keyword evidence="9" id="KW-1185">Reference proteome</keyword>
<comment type="similarity">
    <text evidence="2">Belongs to the mitochondrion-specific ribosomal protein mL41 family.</text>
</comment>
<evidence type="ECO:0000313" key="9">
    <source>
        <dbReference type="Proteomes" id="UP000001876"/>
    </source>
</evidence>
<accession>C1MYA2</accession>
<proteinExistence type="inferred from homology"/>
<keyword evidence="5" id="KW-0496">Mitochondrion</keyword>
<protein>
    <submittedName>
        <fullName evidence="8">Predicted protein</fullName>
    </submittedName>
</protein>
<name>C1MYA2_MICPC</name>
<dbReference type="PANTHER" id="PTHR21338">
    <property type="entry name" value="MITOCHONDRIAL RIBOSOMAL PROTEIN L41"/>
    <property type="match status" value="1"/>
</dbReference>
<dbReference type="Proteomes" id="UP000001876">
    <property type="component" value="Unassembled WGS sequence"/>
</dbReference>
<dbReference type="PANTHER" id="PTHR21338:SF0">
    <property type="entry name" value="LARGE RIBOSOMAL SUBUNIT PROTEIN ML41"/>
    <property type="match status" value="1"/>
</dbReference>
<evidence type="ECO:0000313" key="8">
    <source>
        <dbReference type="EMBL" id="EEH55310.1"/>
    </source>
</evidence>
<dbReference type="OrthoDB" id="10557972at2759"/>
<evidence type="ECO:0000256" key="6">
    <source>
        <dbReference type="ARBA" id="ARBA00023274"/>
    </source>
</evidence>
<dbReference type="Pfam" id="PF09809">
    <property type="entry name" value="MRP-L27"/>
    <property type="match status" value="1"/>
</dbReference>
<keyword evidence="3" id="KW-0809">Transit peptide</keyword>
<dbReference type="AlphaFoldDB" id="C1MYA2"/>
<evidence type="ECO:0000256" key="7">
    <source>
        <dbReference type="SAM" id="MobiDB-lite"/>
    </source>
</evidence>
<keyword evidence="4" id="KW-0689">Ribosomal protein</keyword>
<dbReference type="STRING" id="564608.C1MYA2"/>
<dbReference type="GO" id="GO:0003735">
    <property type="term" value="F:structural constituent of ribosome"/>
    <property type="evidence" value="ECO:0007669"/>
    <property type="project" value="InterPro"/>
</dbReference>
<sequence length="130" mass="13164">MVFATAPLLARAAKRLGFTRLTTKRARKGYYKGKGAKSTGRHTKDGEYVVTDDKAPTFVAPRADLATFALKPYVARSVPKKPWLLDGKEGPTGTTAAATKTGGGGGGGGGGATGAVPPGAAYSTIAGAPR</sequence>
<evidence type="ECO:0000256" key="4">
    <source>
        <dbReference type="ARBA" id="ARBA00022980"/>
    </source>
</evidence>
<evidence type="ECO:0000256" key="2">
    <source>
        <dbReference type="ARBA" id="ARBA00010152"/>
    </source>
</evidence>
<dbReference type="GeneID" id="9685979"/>
<dbReference type="EMBL" id="GG663742">
    <property type="protein sequence ID" value="EEH55310.1"/>
    <property type="molecule type" value="Genomic_DNA"/>
</dbReference>
<dbReference type="GO" id="GO:0005762">
    <property type="term" value="C:mitochondrial large ribosomal subunit"/>
    <property type="evidence" value="ECO:0007669"/>
    <property type="project" value="InterPro"/>
</dbReference>
<evidence type="ECO:0000256" key="3">
    <source>
        <dbReference type="ARBA" id="ARBA00022946"/>
    </source>
</evidence>
<evidence type="ECO:0000256" key="1">
    <source>
        <dbReference type="ARBA" id="ARBA00004173"/>
    </source>
</evidence>
<evidence type="ECO:0000256" key="5">
    <source>
        <dbReference type="ARBA" id="ARBA00023128"/>
    </source>
</evidence>
<feature type="region of interest" description="Disordered" evidence="7">
    <location>
        <begin position="82"/>
        <end position="130"/>
    </location>
</feature>
<gene>
    <name evidence="8" type="ORF">MICPUCDRAFT_40774</name>
</gene>
<dbReference type="KEGG" id="mpp:MICPUCDRAFT_40774"/>
<dbReference type="RefSeq" id="XP_003060541.1">
    <property type="nucleotide sequence ID" value="XM_003060495.1"/>
</dbReference>
<dbReference type="OMA" id="RRPNFIT"/>
<dbReference type="InterPro" id="IPR019189">
    <property type="entry name" value="Ribosomal_mL41"/>
</dbReference>
<keyword evidence="6" id="KW-0687">Ribonucleoprotein</keyword>
<comment type="subcellular location">
    <subcellularLocation>
        <location evidence="1">Mitochondrion</location>
    </subcellularLocation>
</comment>
<dbReference type="eggNOG" id="KOG4756">
    <property type="taxonomic scope" value="Eukaryota"/>
</dbReference>
<feature type="compositionally biased region" description="Low complexity" evidence="7">
    <location>
        <begin position="91"/>
        <end position="100"/>
    </location>
</feature>
<dbReference type="GO" id="GO:0006412">
    <property type="term" value="P:translation"/>
    <property type="evidence" value="ECO:0007669"/>
    <property type="project" value="TreeGrafter"/>
</dbReference>
<feature type="compositionally biased region" description="Gly residues" evidence="7">
    <location>
        <begin position="101"/>
        <end position="113"/>
    </location>
</feature>